<dbReference type="AlphaFoldDB" id="A0A5C6FMK3"/>
<comment type="caution">
    <text evidence="1">The sequence shown here is derived from an EMBL/GenBank/DDBJ whole genome shotgun (WGS) entry which is preliminary data.</text>
</comment>
<dbReference type="Pfam" id="PF11211">
    <property type="entry name" value="DUF2997"/>
    <property type="match status" value="1"/>
</dbReference>
<dbReference type="OrthoDB" id="288620at2"/>
<dbReference type="EMBL" id="SJPZ01000002">
    <property type="protein sequence ID" value="TWU62514.1"/>
    <property type="molecule type" value="Genomic_DNA"/>
</dbReference>
<dbReference type="InterPro" id="IPR021375">
    <property type="entry name" value="DUF2997"/>
</dbReference>
<dbReference type="Proteomes" id="UP000316476">
    <property type="component" value="Unassembled WGS sequence"/>
</dbReference>
<proteinExistence type="predicted"/>
<dbReference type="RefSeq" id="WP_146415277.1">
    <property type="nucleotide sequence ID" value="NZ_SJPZ01000002.1"/>
</dbReference>
<reference evidence="1 2" key="1">
    <citation type="submission" date="2019-02" db="EMBL/GenBank/DDBJ databases">
        <title>Deep-cultivation of Planctomycetes and their phenomic and genomic characterization uncovers novel biology.</title>
        <authorList>
            <person name="Wiegand S."/>
            <person name="Jogler M."/>
            <person name="Boedeker C."/>
            <person name="Pinto D."/>
            <person name="Vollmers J."/>
            <person name="Rivas-Marin E."/>
            <person name="Kohn T."/>
            <person name="Peeters S.H."/>
            <person name="Heuer A."/>
            <person name="Rast P."/>
            <person name="Oberbeckmann S."/>
            <person name="Bunk B."/>
            <person name="Jeske O."/>
            <person name="Meyerdierks A."/>
            <person name="Storesund J.E."/>
            <person name="Kallscheuer N."/>
            <person name="Luecker S."/>
            <person name="Lage O.M."/>
            <person name="Pohl T."/>
            <person name="Merkel B.J."/>
            <person name="Hornburger P."/>
            <person name="Mueller R.-W."/>
            <person name="Bruemmer F."/>
            <person name="Labrenz M."/>
            <person name="Spormann A.M."/>
            <person name="Op Den Camp H."/>
            <person name="Overmann J."/>
            <person name="Amann R."/>
            <person name="Jetten M.S.M."/>
            <person name="Mascher T."/>
            <person name="Medema M.H."/>
            <person name="Devos D.P."/>
            <person name="Kaster A.-K."/>
            <person name="Ovreas L."/>
            <person name="Rohde M."/>
            <person name="Galperin M.Y."/>
            <person name="Jogler C."/>
        </authorList>
    </citation>
    <scope>NUCLEOTIDE SEQUENCE [LARGE SCALE GENOMIC DNA]</scope>
    <source>
        <strain evidence="1 2">V7</strain>
    </source>
</reference>
<protein>
    <recommendedName>
        <fullName evidence="3">DUF2997 domain-containing protein</fullName>
    </recommendedName>
</protein>
<gene>
    <name evidence="1" type="ORF">V7x_42490</name>
</gene>
<evidence type="ECO:0008006" key="3">
    <source>
        <dbReference type="Google" id="ProtNLM"/>
    </source>
</evidence>
<evidence type="ECO:0000313" key="1">
    <source>
        <dbReference type="EMBL" id="TWU62514.1"/>
    </source>
</evidence>
<evidence type="ECO:0000313" key="2">
    <source>
        <dbReference type="Proteomes" id="UP000316476"/>
    </source>
</evidence>
<name>A0A5C6FMK3_9PLAN</name>
<organism evidence="1 2">
    <name type="scientific">Crateriforma conspicua</name>
    <dbReference type="NCBI Taxonomy" id="2527996"/>
    <lineage>
        <taxon>Bacteria</taxon>
        <taxon>Pseudomonadati</taxon>
        <taxon>Planctomycetota</taxon>
        <taxon>Planctomycetia</taxon>
        <taxon>Planctomycetales</taxon>
        <taxon>Planctomycetaceae</taxon>
        <taxon>Crateriforma</taxon>
    </lineage>
</organism>
<accession>A0A5C6FMK3</accession>
<sequence>MKTIEITVAPDGSVRLQTHGFVGRDCQEASRFLRQTLGKAVGETKTAEFFQTNTTQAQQARQH</sequence>